<protein>
    <submittedName>
        <fullName evidence="7">Calcium/calmodulin-regulated receptor-like kinase 1 isoform X2</fullName>
    </submittedName>
</protein>
<keyword evidence="3" id="KW-0067">ATP-binding</keyword>
<reference evidence="7" key="1">
    <citation type="submission" date="2025-08" db="UniProtKB">
        <authorList>
            <consortium name="RefSeq"/>
        </authorList>
    </citation>
    <scope>IDENTIFICATION</scope>
</reference>
<dbReference type="PANTHER" id="PTHR47989">
    <property type="entry name" value="OS01G0750732 PROTEIN"/>
    <property type="match status" value="1"/>
</dbReference>
<dbReference type="GO" id="GO:0004672">
    <property type="term" value="F:protein kinase activity"/>
    <property type="evidence" value="ECO:0000318"/>
    <property type="project" value="GO_Central"/>
</dbReference>
<feature type="compositionally biased region" description="Basic residues" evidence="4">
    <location>
        <begin position="387"/>
        <end position="397"/>
    </location>
</feature>
<dbReference type="FunFam" id="3.30.200.20:FF:000274">
    <property type="entry name" value="Calcium/calmodulin-regulated receptor-like kinase 1"/>
    <property type="match status" value="1"/>
</dbReference>
<dbReference type="AlphaFoldDB" id="A0A1S3Y3G8"/>
<dbReference type="PROSITE" id="PS50011">
    <property type="entry name" value="PROTEIN_KINASE_DOM"/>
    <property type="match status" value="1"/>
</dbReference>
<dbReference type="SMR" id="A0A1S3Y3G8"/>
<evidence type="ECO:0000256" key="3">
    <source>
        <dbReference type="ARBA" id="ARBA00022840"/>
    </source>
</evidence>
<organism evidence="7">
    <name type="scientific">Nicotiana tabacum</name>
    <name type="common">Common tobacco</name>
    <dbReference type="NCBI Taxonomy" id="4097"/>
    <lineage>
        <taxon>Eukaryota</taxon>
        <taxon>Viridiplantae</taxon>
        <taxon>Streptophyta</taxon>
        <taxon>Embryophyta</taxon>
        <taxon>Tracheophyta</taxon>
        <taxon>Spermatophyta</taxon>
        <taxon>Magnoliopsida</taxon>
        <taxon>eudicotyledons</taxon>
        <taxon>Gunneridae</taxon>
        <taxon>Pentapetalae</taxon>
        <taxon>asterids</taxon>
        <taxon>lamiids</taxon>
        <taxon>Solanales</taxon>
        <taxon>Solanaceae</taxon>
        <taxon>Nicotianoideae</taxon>
        <taxon>Nicotianeae</taxon>
        <taxon>Nicotiana</taxon>
    </lineage>
</organism>
<dbReference type="PROSITE" id="PS00108">
    <property type="entry name" value="PROTEIN_KINASE_ST"/>
    <property type="match status" value="1"/>
</dbReference>
<gene>
    <name evidence="7" type="primary">LOC107771817</name>
</gene>
<evidence type="ECO:0000313" key="7">
    <source>
        <dbReference type="RefSeq" id="XP_016446753.1"/>
    </source>
</evidence>
<evidence type="ECO:0000256" key="1">
    <source>
        <dbReference type="ARBA" id="ARBA00022527"/>
    </source>
</evidence>
<dbReference type="Gene3D" id="1.10.510.10">
    <property type="entry name" value="Transferase(Phosphotransferase) domain 1"/>
    <property type="match status" value="1"/>
</dbReference>
<feature type="compositionally biased region" description="Polar residues" evidence="4">
    <location>
        <begin position="427"/>
        <end position="436"/>
    </location>
</feature>
<keyword evidence="1" id="KW-0723">Serine/threonine-protein kinase</keyword>
<dbReference type="CDD" id="cd14066">
    <property type="entry name" value="STKc_IRAK"/>
    <property type="match status" value="1"/>
</dbReference>
<evidence type="ECO:0000256" key="2">
    <source>
        <dbReference type="ARBA" id="ARBA00022741"/>
    </source>
</evidence>
<dbReference type="OrthoDB" id="4062651at2759"/>
<dbReference type="Pfam" id="PF07714">
    <property type="entry name" value="PK_Tyr_Ser-Thr"/>
    <property type="match status" value="1"/>
</dbReference>
<dbReference type="RefSeq" id="XP_016446753.1">
    <property type="nucleotide sequence ID" value="XM_016591267.1"/>
</dbReference>
<dbReference type="GO" id="GO:0007165">
    <property type="term" value="P:signal transduction"/>
    <property type="evidence" value="ECO:0000318"/>
    <property type="project" value="GO_Central"/>
</dbReference>
<dbReference type="Gene3D" id="3.30.200.20">
    <property type="entry name" value="Phosphorylase Kinase, domain 1"/>
    <property type="match status" value="1"/>
</dbReference>
<feature type="domain" description="Protein kinase" evidence="6">
    <location>
        <begin position="112"/>
        <end position="385"/>
    </location>
</feature>
<keyword evidence="1" id="KW-0808">Transferase</keyword>
<dbReference type="GO" id="GO:0005524">
    <property type="term" value="F:ATP binding"/>
    <property type="evidence" value="ECO:0007669"/>
    <property type="project" value="UniProtKB-KW"/>
</dbReference>
<feature type="region of interest" description="Disordered" evidence="4">
    <location>
        <begin position="387"/>
        <end position="436"/>
    </location>
</feature>
<sequence length="436" mass="48758">MEKESHGLIIGISIGVVIGVLLAILAFFCFRYHRKRPQIGNSSSRRAATIPIRANGADTCTVLSDSSIGTESPKSTIQNGMSVWLGGLRKANVVSASGILEYSYKDLQRATYNFTTLIGQGAYGPVYKAQMSTGETVAVKVLATDSKQGEKEFQTEVMLLGRLHHRNLVNLVGYCAEKGQHMLIYVYMSRGSLASHLYDEKLEPLHWDLRVQIALDVARGLEYLHDGAVPPVVHRDIKSSNILLDQSMRARVADFGLSREEMISKHVSNIRGTFGYLDPEYISTRSFTKKSDVYSFGVLLFELIAGRNPLQGLIEYVELHLLSSNFNPPQRTQAQKKKKKKPRLDGKYDLQELNDVAALAYKCVNRAPKKRPSMRDIVQVLSRILKSRHDRKRHKRSSSATAEEVTINAEQPDYRSPNSGHRRGESMDSTADSCEV</sequence>
<keyword evidence="1" id="KW-0418">Kinase</keyword>
<dbReference type="SMART" id="SM00220">
    <property type="entry name" value="S_TKc"/>
    <property type="match status" value="1"/>
</dbReference>
<evidence type="ECO:0000256" key="4">
    <source>
        <dbReference type="SAM" id="MobiDB-lite"/>
    </source>
</evidence>
<dbReference type="GO" id="GO:0005886">
    <property type="term" value="C:plasma membrane"/>
    <property type="evidence" value="ECO:0000318"/>
    <property type="project" value="GO_Central"/>
</dbReference>
<keyword evidence="5" id="KW-0472">Membrane</keyword>
<keyword evidence="5" id="KW-1133">Transmembrane helix</keyword>
<dbReference type="InterPro" id="IPR008271">
    <property type="entry name" value="Ser/Thr_kinase_AS"/>
</dbReference>
<dbReference type="FunFam" id="1.10.510.10:FF:000495">
    <property type="entry name" value="calcium/calmodulin-regulated receptor-like kinase 1"/>
    <property type="match status" value="1"/>
</dbReference>
<dbReference type="InterPro" id="IPR000719">
    <property type="entry name" value="Prot_kinase_dom"/>
</dbReference>
<proteinExistence type="predicted"/>
<dbReference type="PANTHER" id="PTHR47989:SF24">
    <property type="entry name" value="CALCIUM_CALMODULIN-REGULATED RECEPTOR-LIKE KINASE 1 ISOFORM X1"/>
    <property type="match status" value="1"/>
</dbReference>
<keyword evidence="2" id="KW-0547">Nucleotide-binding</keyword>
<dbReference type="SUPFAM" id="SSF56112">
    <property type="entry name" value="Protein kinase-like (PK-like)"/>
    <property type="match status" value="1"/>
</dbReference>
<feature type="region of interest" description="Disordered" evidence="4">
    <location>
        <begin position="327"/>
        <end position="346"/>
    </location>
</feature>
<keyword evidence="5" id="KW-0812">Transmembrane</keyword>
<evidence type="ECO:0000259" key="6">
    <source>
        <dbReference type="PROSITE" id="PS50011"/>
    </source>
</evidence>
<feature type="transmembrane region" description="Helical" evidence="5">
    <location>
        <begin position="6"/>
        <end position="30"/>
    </location>
</feature>
<dbReference type="InterPro" id="IPR011009">
    <property type="entry name" value="Kinase-like_dom_sf"/>
</dbReference>
<dbReference type="InterPro" id="IPR001245">
    <property type="entry name" value="Ser-Thr/Tyr_kinase_cat_dom"/>
</dbReference>
<dbReference type="GO" id="GO:0004674">
    <property type="term" value="F:protein serine/threonine kinase activity"/>
    <property type="evidence" value="ECO:0007669"/>
    <property type="project" value="UniProtKB-KW"/>
</dbReference>
<name>A0A1S3Y3G8_TOBAC</name>
<dbReference type="STRING" id="4097.A0A1S3Y3G8"/>
<dbReference type="PaxDb" id="4097-A0A1S3Y3G8"/>
<accession>A0A1S3Y3G8</accession>
<dbReference type="OMA" id="PMRDIVQ"/>
<evidence type="ECO:0000256" key="5">
    <source>
        <dbReference type="SAM" id="Phobius"/>
    </source>
</evidence>